<proteinExistence type="predicted"/>
<evidence type="ECO:0000313" key="1">
    <source>
        <dbReference type="EMBL" id="CAL6030753.1"/>
    </source>
</evidence>
<dbReference type="Proteomes" id="UP001642409">
    <property type="component" value="Unassembled WGS sequence"/>
</dbReference>
<comment type="caution">
    <text evidence="1">The sequence shown here is derived from an EMBL/GenBank/DDBJ whole genome shotgun (WGS) entry which is preliminary data.</text>
</comment>
<sequence length="282" mass="32996">MILLRNSIMISPKVQGGGKRNALFIEFKPIFQSFPRRKLALPVDLDHICCYWTLNNILKQMLGSQTSLSVKSQAQDPRIIYRTIYYAFQTNDINLLQLKLLLTNTYQSTAHCPNLQTWLCQYSKVFCFKFEALETRAIFNSKSSWWPKSETSYLQHGNIFTILIITQLQNFGNASCRLENRTFKKFNTQPVILQTLQYHFTFKMQNFEGAYTYQNQNIITSYQSQTSYFQYCVTFVCANTLQYSVSNLRLLKYTQYLQNYIQICHQSSEQGSERAQFSITVG</sequence>
<keyword evidence="2" id="KW-1185">Reference proteome</keyword>
<organism evidence="1 2">
    <name type="scientific">Hexamita inflata</name>
    <dbReference type="NCBI Taxonomy" id="28002"/>
    <lineage>
        <taxon>Eukaryota</taxon>
        <taxon>Metamonada</taxon>
        <taxon>Diplomonadida</taxon>
        <taxon>Hexamitidae</taxon>
        <taxon>Hexamitinae</taxon>
        <taxon>Hexamita</taxon>
    </lineage>
</organism>
<evidence type="ECO:0000313" key="2">
    <source>
        <dbReference type="Proteomes" id="UP001642409"/>
    </source>
</evidence>
<dbReference type="EMBL" id="CAXDID020000117">
    <property type="protein sequence ID" value="CAL6030753.1"/>
    <property type="molecule type" value="Genomic_DNA"/>
</dbReference>
<gene>
    <name evidence="1" type="ORF">HINF_LOCUS33630</name>
</gene>
<accession>A0ABP1J6B5</accession>
<protein>
    <submittedName>
        <fullName evidence="1">Hypothetical_protein</fullName>
    </submittedName>
</protein>
<reference evidence="1 2" key="1">
    <citation type="submission" date="2024-07" db="EMBL/GenBank/DDBJ databases">
        <authorList>
            <person name="Akdeniz Z."/>
        </authorList>
    </citation>
    <scope>NUCLEOTIDE SEQUENCE [LARGE SCALE GENOMIC DNA]</scope>
</reference>
<name>A0ABP1J6B5_9EUKA</name>